<organism evidence="2 3">
    <name type="scientific">Amphibalanus amphitrite</name>
    <name type="common">Striped barnacle</name>
    <name type="synonym">Balanus amphitrite</name>
    <dbReference type="NCBI Taxonomy" id="1232801"/>
    <lineage>
        <taxon>Eukaryota</taxon>
        <taxon>Metazoa</taxon>
        <taxon>Ecdysozoa</taxon>
        <taxon>Arthropoda</taxon>
        <taxon>Crustacea</taxon>
        <taxon>Multicrustacea</taxon>
        <taxon>Cirripedia</taxon>
        <taxon>Thoracica</taxon>
        <taxon>Thoracicalcarea</taxon>
        <taxon>Balanomorpha</taxon>
        <taxon>Balanoidea</taxon>
        <taxon>Balanidae</taxon>
        <taxon>Amphibalaninae</taxon>
        <taxon>Amphibalanus</taxon>
    </lineage>
</organism>
<evidence type="ECO:0000313" key="3">
    <source>
        <dbReference type="Proteomes" id="UP000440578"/>
    </source>
</evidence>
<gene>
    <name evidence="2" type="ORF">FJT64_004996</name>
</gene>
<name>A0A6A4VS39_AMPAM</name>
<protein>
    <submittedName>
        <fullName evidence="2">Uncharacterized protein</fullName>
    </submittedName>
</protein>
<sequence>MIFDLRRDMLKLRNALLRRALEKTEGEIQMRTKKTRPDKQQRLIKQLVKLFSGAQLAFWRDNGKSVPWGLQDYLHAISLRKLCSHNTYQYVTGTLKLPLPSMFSVRSMAACGLLPEVSERYQELAEIKHLNFDRRRSRKKRAQSPEGLADGTIAQPESTDTNRAHYLARSFFAQKAFYWF</sequence>
<evidence type="ECO:0000256" key="1">
    <source>
        <dbReference type="SAM" id="MobiDB-lite"/>
    </source>
</evidence>
<dbReference type="AlphaFoldDB" id="A0A6A4VS39"/>
<accession>A0A6A4VS39</accession>
<dbReference type="EMBL" id="VIIS01001481">
    <property type="protein sequence ID" value="KAF0297546.1"/>
    <property type="molecule type" value="Genomic_DNA"/>
</dbReference>
<keyword evidence="3" id="KW-1185">Reference proteome</keyword>
<comment type="caution">
    <text evidence="2">The sequence shown here is derived from an EMBL/GenBank/DDBJ whole genome shotgun (WGS) entry which is preliminary data.</text>
</comment>
<reference evidence="2 3" key="1">
    <citation type="submission" date="2019-07" db="EMBL/GenBank/DDBJ databases">
        <title>Draft genome assembly of a fouling barnacle, Amphibalanus amphitrite (Darwin, 1854): The first reference genome for Thecostraca.</title>
        <authorList>
            <person name="Kim W."/>
        </authorList>
    </citation>
    <scope>NUCLEOTIDE SEQUENCE [LARGE SCALE GENOMIC DNA]</scope>
    <source>
        <strain evidence="2">SNU_AA5</strain>
        <tissue evidence="2">Soma without cirri and trophi</tissue>
    </source>
</reference>
<proteinExistence type="predicted"/>
<dbReference type="Proteomes" id="UP000440578">
    <property type="component" value="Unassembled WGS sequence"/>
</dbReference>
<feature type="region of interest" description="Disordered" evidence="1">
    <location>
        <begin position="135"/>
        <end position="156"/>
    </location>
</feature>
<evidence type="ECO:0000313" key="2">
    <source>
        <dbReference type="EMBL" id="KAF0297546.1"/>
    </source>
</evidence>